<dbReference type="PANTHER" id="PTHR15497:SF1">
    <property type="entry name" value="3-HYDROXYANTHRANILATE 3,4-DIOXYGENASE"/>
    <property type="match status" value="1"/>
</dbReference>
<keyword evidence="7" id="KW-0408">Iron</keyword>
<keyword evidence="9" id="KW-1185">Reference proteome</keyword>
<dbReference type="GO" id="GO:0000334">
    <property type="term" value="F:3-hydroxyanthranilate 3,4-dioxygenase activity"/>
    <property type="evidence" value="ECO:0007669"/>
    <property type="project" value="InterPro"/>
</dbReference>
<evidence type="ECO:0000313" key="9">
    <source>
        <dbReference type="Proteomes" id="UP001211065"/>
    </source>
</evidence>
<comment type="caution">
    <text evidence="8">The sequence shown here is derived from an EMBL/GenBank/DDBJ whole genome shotgun (WGS) entry which is preliminary data.</text>
</comment>
<evidence type="ECO:0000256" key="7">
    <source>
        <dbReference type="ARBA" id="ARBA00023004"/>
    </source>
</evidence>
<sequence length="76" mass="8733">MLLKIVDEGKIFKDVVIKEGDMFLLPKNIPHNPVRFADTVGIVIERKRPEGFLDGVQLKPVIEKFANDESLRKCKR</sequence>
<dbReference type="InterPro" id="IPR010329">
    <property type="entry name" value="3hydroanth_dOase"/>
</dbReference>
<comment type="function">
    <text evidence="2">Catalyzes the oxidative ring opening of 3-hydroxyanthranilate to 2-amino-3-carboxymuconate semialdehyde, which spontaneously cyclizes to quinolinate.</text>
</comment>
<dbReference type="GO" id="GO:0005737">
    <property type="term" value="C:cytoplasm"/>
    <property type="evidence" value="ECO:0007669"/>
    <property type="project" value="TreeGrafter"/>
</dbReference>
<dbReference type="Gene3D" id="2.60.120.10">
    <property type="entry name" value="Jelly Rolls"/>
    <property type="match status" value="1"/>
</dbReference>
<dbReference type="EMBL" id="JADGJW010000680">
    <property type="protein sequence ID" value="KAJ3213745.1"/>
    <property type="molecule type" value="Genomic_DNA"/>
</dbReference>
<evidence type="ECO:0000256" key="6">
    <source>
        <dbReference type="ARBA" id="ARBA00023002"/>
    </source>
</evidence>
<evidence type="ECO:0000256" key="2">
    <source>
        <dbReference type="ARBA" id="ARBA00002752"/>
    </source>
</evidence>
<gene>
    <name evidence="8" type="primary">BNA1</name>
    <name evidence="8" type="ORF">HK099_007213</name>
</gene>
<reference evidence="8" key="1">
    <citation type="submission" date="2020-05" db="EMBL/GenBank/DDBJ databases">
        <title>Phylogenomic resolution of chytrid fungi.</title>
        <authorList>
            <person name="Stajich J.E."/>
            <person name="Amses K."/>
            <person name="Simmons R."/>
            <person name="Seto K."/>
            <person name="Myers J."/>
            <person name="Bonds A."/>
            <person name="Quandt C.A."/>
            <person name="Barry K."/>
            <person name="Liu P."/>
            <person name="Grigoriev I."/>
            <person name="Longcore J.E."/>
            <person name="James T.Y."/>
        </authorList>
    </citation>
    <scope>NUCLEOTIDE SEQUENCE</scope>
    <source>
        <strain evidence="8">JEL0476</strain>
    </source>
</reference>
<name>A0AAD5TZ90_9FUNG</name>
<organism evidence="8 9">
    <name type="scientific">Clydaea vesicula</name>
    <dbReference type="NCBI Taxonomy" id="447962"/>
    <lineage>
        <taxon>Eukaryota</taxon>
        <taxon>Fungi</taxon>
        <taxon>Fungi incertae sedis</taxon>
        <taxon>Chytridiomycota</taxon>
        <taxon>Chytridiomycota incertae sedis</taxon>
        <taxon>Chytridiomycetes</taxon>
        <taxon>Lobulomycetales</taxon>
        <taxon>Lobulomycetaceae</taxon>
        <taxon>Clydaea</taxon>
    </lineage>
</organism>
<comment type="cofactor">
    <cofactor evidence="1">
        <name>Fe(2+)</name>
        <dbReference type="ChEBI" id="CHEBI:29033"/>
    </cofactor>
</comment>
<evidence type="ECO:0000256" key="4">
    <source>
        <dbReference type="ARBA" id="ARBA00022723"/>
    </source>
</evidence>
<keyword evidence="4" id="KW-0479">Metal-binding</keyword>
<keyword evidence="6" id="KW-0560">Oxidoreductase</keyword>
<protein>
    <submittedName>
        <fullName evidence="8">3-hydroxyanthranilic acid dioxygenase</fullName>
    </submittedName>
</protein>
<dbReference type="GO" id="GO:0034354">
    <property type="term" value="P:'de novo' NAD+ biosynthetic process from L-tryptophan"/>
    <property type="evidence" value="ECO:0007669"/>
    <property type="project" value="TreeGrafter"/>
</dbReference>
<dbReference type="AlphaFoldDB" id="A0AAD5TZ90"/>
<dbReference type="InterPro" id="IPR011051">
    <property type="entry name" value="RmlC_Cupin_sf"/>
</dbReference>
<keyword evidence="5 8" id="KW-0223">Dioxygenase</keyword>
<evidence type="ECO:0000313" key="8">
    <source>
        <dbReference type="EMBL" id="KAJ3213745.1"/>
    </source>
</evidence>
<dbReference type="GO" id="GO:0005506">
    <property type="term" value="F:iron ion binding"/>
    <property type="evidence" value="ECO:0007669"/>
    <property type="project" value="InterPro"/>
</dbReference>
<proteinExistence type="predicted"/>
<evidence type="ECO:0000256" key="5">
    <source>
        <dbReference type="ARBA" id="ARBA00022964"/>
    </source>
</evidence>
<dbReference type="GO" id="GO:0046874">
    <property type="term" value="P:quinolinate metabolic process"/>
    <property type="evidence" value="ECO:0007669"/>
    <property type="project" value="TreeGrafter"/>
</dbReference>
<dbReference type="Pfam" id="PF06052">
    <property type="entry name" value="3-HAO"/>
    <property type="match status" value="1"/>
</dbReference>
<evidence type="ECO:0000256" key="1">
    <source>
        <dbReference type="ARBA" id="ARBA00001954"/>
    </source>
</evidence>
<dbReference type="InterPro" id="IPR014710">
    <property type="entry name" value="RmlC-like_jellyroll"/>
</dbReference>
<dbReference type="PANTHER" id="PTHR15497">
    <property type="entry name" value="3-HYDROXYANTHRANILATE 3,4-DIOXYGENASE"/>
    <property type="match status" value="1"/>
</dbReference>
<accession>A0AAD5TZ90</accession>
<keyword evidence="3" id="KW-0662">Pyridine nucleotide biosynthesis</keyword>
<dbReference type="Proteomes" id="UP001211065">
    <property type="component" value="Unassembled WGS sequence"/>
</dbReference>
<dbReference type="SUPFAM" id="SSF51182">
    <property type="entry name" value="RmlC-like cupins"/>
    <property type="match status" value="1"/>
</dbReference>
<evidence type="ECO:0000256" key="3">
    <source>
        <dbReference type="ARBA" id="ARBA00022642"/>
    </source>
</evidence>